<evidence type="ECO:0000313" key="2">
    <source>
        <dbReference type="EMBL" id="NHN85217.1"/>
    </source>
</evidence>
<name>A0ABX0JPM3_9PROT</name>
<proteinExistence type="predicted"/>
<protein>
    <submittedName>
        <fullName evidence="2">Rod shape-determining protein MreD</fullName>
    </submittedName>
</protein>
<keyword evidence="1" id="KW-0472">Membrane</keyword>
<dbReference type="EMBL" id="WOTB01000013">
    <property type="protein sequence ID" value="NHN85217.1"/>
    <property type="molecule type" value="Genomic_DNA"/>
</dbReference>
<feature type="transmembrane region" description="Helical" evidence="1">
    <location>
        <begin position="30"/>
        <end position="59"/>
    </location>
</feature>
<feature type="transmembrane region" description="Helical" evidence="1">
    <location>
        <begin position="155"/>
        <end position="177"/>
    </location>
</feature>
<evidence type="ECO:0000256" key="1">
    <source>
        <dbReference type="SAM" id="Phobius"/>
    </source>
</evidence>
<evidence type="ECO:0000313" key="3">
    <source>
        <dbReference type="Proteomes" id="UP000635278"/>
    </source>
</evidence>
<feature type="transmembrane region" description="Helical" evidence="1">
    <location>
        <begin position="79"/>
        <end position="105"/>
    </location>
</feature>
<feature type="transmembrane region" description="Helical" evidence="1">
    <location>
        <begin position="117"/>
        <end position="143"/>
    </location>
</feature>
<organism evidence="2 3">
    <name type="scientific">Acetobacter musti</name>
    <dbReference type="NCBI Taxonomy" id="864732"/>
    <lineage>
        <taxon>Bacteria</taxon>
        <taxon>Pseudomonadati</taxon>
        <taxon>Pseudomonadota</taxon>
        <taxon>Alphaproteobacteria</taxon>
        <taxon>Acetobacterales</taxon>
        <taxon>Acetobacteraceae</taxon>
        <taxon>Acetobacter</taxon>
    </lineage>
</organism>
<keyword evidence="3" id="KW-1185">Reference proteome</keyword>
<reference evidence="2 3" key="1">
    <citation type="journal article" date="2020" name="Int. J. Syst. Evol. Microbiol.">
        <title>Novel acetic acid bacteria from cider fermentations: Acetobacter conturbans sp. nov. and Acetobacter fallax sp. nov.</title>
        <authorList>
            <person name="Sombolestani A.S."/>
            <person name="Cleenwerck I."/>
            <person name="Cnockaert M."/>
            <person name="Borremans W."/>
            <person name="Wieme A.D."/>
            <person name="De Vuyst L."/>
            <person name="Vandamme P."/>
        </authorList>
    </citation>
    <scope>NUCLEOTIDE SEQUENCE [LARGE SCALE GENOMIC DNA]</scope>
    <source>
        <strain evidence="2 3">LMG 30640</strain>
    </source>
</reference>
<accession>A0ABX0JPM3</accession>
<gene>
    <name evidence="2" type="ORF">GOB93_11265</name>
</gene>
<dbReference type="RefSeq" id="WP_173583594.1">
    <property type="nucleotide sequence ID" value="NZ_WOTB01000013.1"/>
</dbReference>
<comment type="caution">
    <text evidence="2">The sequence shown here is derived from an EMBL/GenBank/DDBJ whole genome shotgun (WGS) entry which is preliminary data.</text>
</comment>
<keyword evidence="1" id="KW-0812">Transmembrane</keyword>
<dbReference type="Proteomes" id="UP000635278">
    <property type="component" value="Unassembled WGS sequence"/>
</dbReference>
<keyword evidence="1" id="KW-1133">Transmembrane helix</keyword>
<sequence>MSVDPYSHWHPDQSSGPALAQRLDRLARRLLPGGVTALMIVILAAPSGIPGATALLPGLVMSSVFFWSVWRPASMSAPVVFLIGLLMDLIGFAPLGVDAFVLLLLHGIAVHTRFGLMGLSFLAIWVVFSVLAAAACWLLWLLISVLSLNAMPTAPAVFETLLAVGIYPPMAAAGSWLHRRVWNPEPQA</sequence>